<organism evidence="1 2">
    <name type="scientific">Aeromonas media</name>
    <dbReference type="NCBI Taxonomy" id="651"/>
    <lineage>
        <taxon>Bacteria</taxon>
        <taxon>Pseudomonadati</taxon>
        <taxon>Pseudomonadota</taxon>
        <taxon>Gammaproteobacteria</taxon>
        <taxon>Aeromonadales</taxon>
        <taxon>Aeromonadaceae</taxon>
        <taxon>Aeromonas</taxon>
    </lineage>
</organism>
<evidence type="ECO:0008006" key="3">
    <source>
        <dbReference type="Google" id="ProtNLM"/>
    </source>
</evidence>
<protein>
    <recommendedName>
        <fullName evidence="3">XRE family transcriptional regulator</fullName>
    </recommendedName>
</protein>
<sequence length="635" mass="71112">MGVNLAFICAPKSLEYPKSFLLPSRAQRLKDSGEVQMSMDKNTKAKTKQRSAKDAQSSTVITWHHFSAMRMFLATMEPTKTLSQEAIANLLGCTTTNTYSKWERGDQIPPSIVCRAMELLLYYSLVKAGRFKSEKAAQEEFFRFKEISAQSSAGLFTRAVDVDRKIRNIQLAAYDCMCMMGGHASNFTVATDGYDCNIVANKIIISPGWNRNGKLAGNALEVISNVAGLVAHDYTSMITYQNDGTGIPQYLINEYREKGIHYDGVIQTKYFGVKRVKDSMHITFTPEMAARFNKFLAEAAEIVKAEEAVIPSEAEMRESLRTIVKKMPEAVTSEAGIVSLPNLNFTINHCIGSNLRPKTRDINVIEKALCHLLDVDPESITYPAAMVLRNAYGKRTTDKSNINTHFFKAAIEGRTLHVQLRRPNALSALNELLSGVVANEESKRDIDREVALIRGRIGKITNGVVLLDDNYHQIVSPTIEISDILSRKGVIRVHLINAMERLLISCLGVDLSHTNMSYSVIRRASNQQHLFRSEAFNKYLTRRVAAEDQAKQEGWPQERLAAEIEQVKSDLKLLSGDEPTVQADCHFFKFDLTGDKALLTFKEQRFIDEINNALASYSPTVTPITDDDEDEEPSE</sequence>
<dbReference type="RefSeq" id="WP_171270121.1">
    <property type="nucleotide sequence ID" value="NZ_CP038446.1"/>
</dbReference>
<geneLocation type="plasmid" evidence="2">
    <name>paeme5</name>
</geneLocation>
<dbReference type="EMBL" id="CP038449">
    <property type="protein sequence ID" value="QJT41323.1"/>
    <property type="molecule type" value="Genomic_DNA"/>
</dbReference>
<gene>
    <name evidence="1" type="ORF">E4188_22770</name>
</gene>
<reference evidence="1 2" key="1">
    <citation type="submission" date="2019-03" db="EMBL/GenBank/DDBJ databases">
        <title>Novel transposon Tn6433 accelerates the dissemination of tet(E) in Aeromonas from aerobic biofilm under oxytetracycline stress.</title>
        <authorList>
            <person name="Shi Y."/>
            <person name="Tian Z."/>
            <person name="Zhang Y."/>
            <person name="Zhang H."/>
            <person name="Yang M."/>
        </authorList>
    </citation>
    <scope>NUCLEOTIDE SEQUENCE [LARGE SCALE GENOMIC DNA]</scope>
    <source>
        <strain evidence="1 2">R50-22</strain>
        <plasmid evidence="2">paeme5</plasmid>
    </source>
</reference>
<evidence type="ECO:0000313" key="2">
    <source>
        <dbReference type="Proteomes" id="UP000502657"/>
    </source>
</evidence>
<name>A0ABX6NY67_AERME</name>
<keyword evidence="1" id="KW-0614">Plasmid</keyword>
<accession>A0ABX6NY67</accession>
<evidence type="ECO:0000313" key="1">
    <source>
        <dbReference type="EMBL" id="QJT41323.1"/>
    </source>
</evidence>
<dbReference type="Proteomes" id="UP000502657">
    <property type="component" value="Plasmid pAeme5"/>
</dbReference>
<proteinExistence type="predicted"/>
<keyword evidence="2" id="KW-1185">Reference proteome</keyword>